<dbReference type="EC" id="2.7.13.3" evidence="2"/>
<sequence>MICRYHQKAPTSWTALATAFLFFVICLLVGYILYGAAMHIVKVEDDFHEMQALKVRAEAVDVAKSQFLVTVSYEIRTPMNGILRMIALLLDINLSST</sequence>
<proteinExistence type="predicted"/>
<evidence type="ECO:0000256" key="3">
    <source>
        <dbReference type="ARBA" id="ARBA00022553"/>
    </source>
</evidence>
<evidence type="ECO:0000256" key="2">
    <source>
        <dbReference type="ARBA" id="ARBA00012438"/>
    </source>
</evidence>
<comment type="catalytic activity">
    <reaction evidence="1">
        <text>ATP + protein L-histidine = ADP + protein N-phospho-L-histidine.</text>
        <dbReference type="EC" id="2.7.13.3"/>
    </reaction>
</comment>
<dbReference type="RefSeq" id="XP_022763496.1">
    <property type="nucleotide sequence ID" value="XM_022907761.1"/>
</dbReference>
<keyword evidence="4" id="KW-0472">Membrane</keyword>
<organism evidence="5 6">
    <name type="scientific">Durio zibethinus</name>
    <name type="common">Durian</name>
    <dbReference type="NCBI Taxonomy" id="66656"/>
    <lineage>
        <taxon>Eukaryota</taxon>
        <taxon>Viridiplantae</taxon>
        <taxon>Streptophyta</taxon>
        <taxon>Embryophyta</taxon>
        <taxon>Tracheophyta</taxon>
        <taxon>Spermatophyta</taxon>
        <taxon>Magnoliopsida</taxon>
        <taxon>eudicotyledons</taxon>
        <taxon>Gunneridae</taxon>
        <taxon>Pentapetalae</taxon>
        <taxon>rosids</taxon>
        <taxon>malvids</taxon>
        <taxon>Malvales</taxon>
        <taxon>Malvaceae</taxon>
        <taxon>Helicteroideae</taxon>
        <taxon>Durio</taxon>
    </lineage>
</organism>
<dbReference type="InterPro" id="IPR003661">
    <property type="entry name" value="HisK_dim/P_dom"/>
</dbReference>
<reference evidence="6 7" key="1">
    <citation type="submission" date="2025-04" db="UniProtKB">
        <authorList>
            <consortium name="RefSeq"/>
        </authorList>
    </citation>
    <scope>IDENTIFICATION</scope>
    <source>
        <tissue evidence="6 7">Fruit stalk</tissue>
    </source>
</reference>
<dbReference type="InterPro" id="IPR036097">
    <property type="entry name" value="HisK_dim/P_sf"/>
</dbReference>
<feature type="transmembrane region" description="Helical" evidence="4">
    <location>
        <begin position="12"/>
        <end position="34"/>
    </location>
</feature>
<dbReference type="PANTHER" id="PTHR43719:SF51">
    <property type="entry name" value="HISTIDINE KINASE 4"/>
    <property type="match status" value="1"/>
</dbReference>
<dbReference type="Gene3D" id="1.10.287.130">
    <property type="match status" value="1"/>
</dbReference>
<dbReference type="Proteomes" id="UP000515121">
    <property type="component" value="Unplaced"/>
</dbReference>
<name>A0A6P6AF51_DURZI</name>
<evidence type="ECO:0000313" key="7">
    <source>
        <dbReference type="RefSeq" id="XP_022763496.1"/>
    </source>
</evidence>
<accession>A0A6P6AF51</accession>
<dbReference type="GeneID" id="111309011"/>
<dbReference type="RefSeq" id="XP_022763494.1">
    <property type="nucleotide sequence ID" value="XM_022907759.1"/>
</dbReference>
<evidence type="ECO:0000256" key="1">
    <source>
        <dbReference type="ARBA" id="ARBA00000085"/>
    </source>
</evidence>
<protein>
    <recommendedName>
        <fullName evidence="2">histidine kinase</fullName>
        <ecNumber evidence="2">2.7.13.3</ecNumber>
    </recommendedName>
</protein>
<dbReference type="OrthoDB" id="1733222at2759"/>
<evidence type="ECO:0000256" key="4">
    <source>
        <dbReference type="SAM" id="Phobius"/>
    </source>
</evidence>
<evidence type="ECO:0000313" key="6">
    <source>
        <dbReference type="RefSeq" id="XP_022763494.1"/>
    </source>
</evidence>
<dbReference type="InterPro" id="IPR050956">
    <property type="entry name" value="2C_system_His_kinase"/>
</dbReference>
<keyword evidence="4" id="KW-0812">Transmembrane</keyword>
<gene>
    <name evidence="6 7" type="primary">LOC111309011</name>
</gene>
<dbReference type="GO" id="GO:0000155">
    <property type="term" value="F:phosphorelay sensor kinase activity"/>
    <property type="evidence" value="ECO:0007669"/>
    <property type="project" value="InterPro"/>
</dbReference>
<keyword evidence="4" id="KW-1133">Transmembrane helix</keyword>
<evidence type="ECO:0000313" key="5">
    <source>
        <dbReference type="Proteomes" id="UP000515121"/>
    </source>
</evidence>
<dbReference type="SUPFAM" id="SSF47384">
    <property type="entry name" value="Homodimeric domain of signal transducing histidine kinase"/>
    <property type="match status" value="1"/>
</dbReference>
<dbReference type="AlphaFoldDB" id="A0A6P6AF51"/>
<dbReference type="KEGG" id="dzi:111309011"/>
<dbReference type="PANTHER" id="PTHR43719">
    <property type="entry name" value="TWO-COMPONENT HISTIDINE KINASE"/>
    <property type="match status" value="1"/>
</dbReference>
<keyword evidence="5" id="KW-1185">Reference proteome</keyword>
<dbReference type="GO" id="GO:0005634">
    <property type="term" value="C:nucleus"/>
    <property type="evidence" value="ECO:0007669"/>
    <property type="project" value="TreeGrafter"/>
</dbReference>
<keyword evidence="3" id="KW-0597">Phosphoprotein</keyword>
<dbReference type="CDD" id="cd00082">
    <property type="entry name" value="HisKA"/>
    <property type="match status" value="1"/>
</dbReference>